<name>A0AAD9EC44_9PEZI</name>
<proteinExistence type="predicted"/>
<reference evidence="2" key="1">
    <citation type="submission" date="2023-01" db="EMBL/GenBank/DDBJ databases">
        <title>Colletotrichum chrysophilum M932 genome sequence.</title>
        <authorList>
            <person name="Baroncelli R."/>
        </authorList>
    </citation>
    <scope>NUCLEOTIDE SEQUENCE</scope>
    <source>
        <strain evidence="2">M932</strain>
    </source>
</reference>
<protein>
    <submittedName>
        <fullName evidence="2">Uncharacterized protein</fullName>
    </submittedName>
</protein>
<gene>
    <name evidence="2" type="ORF">CCHR01_14263</name>
</gene>
<keyword evidence="3" id="KW-1185">Reference proteome</keyword>
<dbReference type="AlphaFoldDB" id="A0AAD9EC44"/>
<comment type="caution">
    <text evidence="2">The sequence shown here is derived from an EMBL/GenBank/DDBJ whole genome shotgun (WGS) entry which is preliminary data.</text>
</comment>
<evidence type="ECO:0000313" key="3">
    <source>
        <dbReference type="Proteomes" id="UP001243330"/>
    </source>
</evidence>
<evidence type="ECO:0000313" key="2">
    <source>
        <dbReference type="EMBL" id="KAK1843120.1"/>
    </source>
</evidence>
<organism evidence="2 3">
    <name type="scientific">Colletotrichum chrysophilum</name>
    <dbReference type="NCBI Taxonomy" id="1836956"/>
    <lineage>
        <taxon>Eukaryota</taxon>
        <taxon>Fungi</taxon>
        <taxon>Dikarya</taxon>
        <taxon>Ascomycota</taxon>
        <taxon>Pezizomycotina</taxon>
        <taxon>Sordariomycetes</taxon>
        <taxon>Hypocreomycetidae</taxon>
        <taxon>Glomerellales</taxon>
        <taxon>Glomerellaceae</taxon>
        <taxon>Colletotrichum</taxon>
        <taxon>Colletotrichum gloeosporioides species complex</taxon>
    </lineage>
</organism>
<feature type="region of interest" description="Disordered" evidence="1">
    <location>
        <begin position="33"/>
        <end position="78"/>
    </location>
</feature>
<sequence length="78" mass="8906">MTSRAVKQAFRCCVFPATDPADRGWERPENCLRAHRKTETGGQRDRDIHPTEKPRADTADTHEPPNPIDPFLSVHIRT</sequence>
<feature type="compositionally biased region" description="Basic and acidic residues" evidence="1">
    <location>
        <begin position="33"/>
        <end position="63"/>
    </location>
</feature>
<evidence type="ECO:0000256" key="1">
    <source>
        <dbReference type="SAM" id="MobiDB-lite"/>
    </source>
</evidence>
<accession>A0AAD9EC44</accession>
<dbReference type="EMBL" id="JAQOWY010000376">
    <property type="protein sequence ID" value="KAK1843120.1"/>
    <property type="molecule type" value="Genomic_DNA"/>
</dbReference>
<dbReference type="Proteomes" id="UP001243330">
    <property type="component" value="Unassembled WGS sequence"/>
</dbReference>